<feature type="compositionally biased region" description="Basic and acidic residues" evidence="1">
    <location>
        <begin position="407"/>
        <end position="418"/>
    </location>
</feature>
<feature type="compositionally biased region" description="Basic and acidic residues" evidence="1">
    <location>
        <begin position="206"/>
        <end position="227"/>
    </location>
</feature>
<dbReference type="PROSITE" id="PS50076">
    <property type="entry name" value="DNAJ_2"/>
    <property type="match status" value="1"/>
</dbReference>
<dbReference type="Proteomes" id="UP000186817">
    <property type="component" value="Unassembled WGS sequence"/>
</dbReference>
<feature type="region of interest" description="Disordered" evidence="1">
    <location>
        <begin position="765"/>
        <end position="788"/>
    </location>
</feature>
<feature type="compositionally biased region" description="Polar residues" evidence="1">
    <location>
        <begin position="386"/>
        <end position="406"/>
    </location>
</feature>
<evidence type="ECO:0000313" key="4">
    <source>
        <dbReference type="EMBL" id="OLP77207.1"/>
    </source>
</evidence>
<dbReference type="SUPFAM" id="SSF46565">
    <property type="entry name" value="Chaperone J-domain"/>
    <property type="match status" value="1"/>
</dbReference>
<keyword evidence="2" id="KW-0472">Membrane</keyword>
<organism evidence="4 5">
    <name type="scientific">Symbiodinium microadriaticum</name>
    <name type="common">Dinoflagellate</name>
    <name type="synonym">Zooxanthella microadriatica</name>
    <dbReference type="NCBI Taxonomy" id="2951"/>
    <lineage>
        <taxon>Eukaryota</taxon>
        <taxon>Sar</taxon>
        <taxon>Alveolata</taxon>
        <taxon>Dinophyceae</taxon>
        <taxon>Suessiales</taxon>
        <taxon>Symbiodiniaceae</taxon>
        <taxon>Symbiodinium</taxon>
    </lineage>
</organism>
<feature type="compositionally biased region" description="Basic and acidic residues" evidence="1">
    <location>
        <begin position="1252"/>
        <end position="1266"/>
    </location>
</feature>
<sequence length="1683" mass="180440">MGAVETRRSPGGRPVILAHYESHLSSAKLGPKLSSATHGAGMSPPSPPPGDPKGREAPAGKPEWKQHEHHHDWSGVPIQPKRPGSKETTVEHMLAEKHRIGHKELYHLKRAVATTLDEKYRETDPSRICDRLSIDRFCLEVVSPVTYKRMHVEIGRQDIINAWVSERECKKTDCRIDGEVYARYSEKSNRFHVCSGPQKGKFAKGTKGDIKGIVTDNRDRTKWKDPKTGSPRSNPFGPAPAEREGPGSSEGGGGGGGAEGGSTPTTTNAKGEDVEESGTRFPDETARIGCQVEKKNQDDPPDHGHANDKPVPDESLELGKRHRKRGSWHGERPDQGQGGGKHGPSQDELPDQEQGGVQGGPAHDGKHGPGQDESPDLGEHFVTPEDPSNNPRSFNATNANGEQVSQRSERTPEGTEHISHKAINDQGDRITTRVYLNKSAIDSCIGSSESYTETRVIRGSPFQTVATGSAQLDKDRGAIIDDSVCISAETTEIRPEVKAAAWSGLEAGASNARHANEQRLHLTQESKLQALKDTAHIPLRDAALSTAKSLAQEKLMSMAPTHLQECMKSQLPFPMPTLDGERLRVDFAGGHSLSVGQRRRSGHEIARDETNMSSSQVERGVQFRCGIPQTAGIVGVGGNLGRTETTEQLVRKNGSKKTTHGVLDGFKGGVDVLGVEVLNLDTGASQSHSLEQEAGFFGRTIETNTSGHKVLGFEKLHQSSRHESNILGHREVNVDYCAGRATEERSYGLGSCSLVEVRTHGEIEKRGSASKLQRPDGSAMEGMRSIPGHLAGSTIEGVRFMETCSVLDRGKSSVEAAAGVCGMIDEARGTPEHLASKHLTTVAAESGDLKSSAKVSFGHEGVVERRYTTPEHLEFKQGTTSTEVSLGHGGHMIVGAGVAGLVEGGCDLLNGKDTGVALKDFASTTCQNIEDSAFMEATGLPIVHWDSDHVSAVFAQGISIGAGHEVGLYKTPQGEMQQDTTGVQLGGGIPGDPLQVVQARAAIGHTVDTFSTDEKSAAGTQHHEETCTTDGVELQLLAGNRSTAPVRIGHVCTTSRDSSSTVKEDGAKSNKVQERSYDGFSLGIADAGAVDKMARTTTESPDGAISYSTETFHGHELGFSTGLYNVSVETGTFEAESSTEPHSWKDSAGVQHSEEAHEVFTGTESQAHQSVLFGLAHWDHVRKEGHVEGVSETSSASDVTKDGAHVVSSHAEHTMFNGDRETLDGAVQEEHLSVHKDIRDHQVTTHGGDTAIEDKVSAYDGRRDSDTGDGNGSGTWHTDKSVHHESESQGFFGTTKHVSDVKISRSQEGDENGPVQEASEGDCDVTGKHSGLNALWSSTETFSIHDGEGDLTTGNSFFATTVHGKMHYDEQTDKVEMDAVTGGHVTLSPNANCAIASAASAALQCAIQKGYLDWQDCLQVAKIGVRQFCIFSVLQVVSEALSCPLISVGVVAGLFSACREMKALWGERALLTWDKLAHQGVIASGIASDVAIYMLFASNPYLQVILAAVRLFRDICREGYDAYRGNVKLTMAIRNVRQNPQLGAAGMGFLGAKIGLLVGGIAGPLGMGLGAAIGGAVGGVLGALLFRWWTGEPADRDLQYAYTFLEVSEECADAAIHAAYRRKARKLHPDKGGSAEEFRLLHHHYEKILQSRTAALRSEHVERKVRSLPGIGLETDMSTKVSI</sequence>
<name>A0A1Q9C2S2_SYMMI</name>
<gene>
    <name evidence="4" type="ORF">AK812_SmicGene42764</name>
</gene>
<feature type="compositionally biased region" description="Basic and acidic residues" evidence="1">
    <location>
        <begin position="52"/>
        <end position="73"/>
    </location>
</feature>
<dbReference type="CDD" id="cd06257">
    <property type="entry name" value="DnaJ"/>
    <property type="match status" value="1"/>
</dbReference>
<accession>A0A1Q9C2S2</accession>
<dbReference type="OrthoDB" id="417212at2759"/>
<evidence type="ECO:0000256" key="2">
    <source>
        <dbReference type="SAM" id="Phobius"/>
    </source>
</evidence>
<keyword evidence="2" id="KW-0812">Transmembrane</keyword>
<feature type="compositionally biased region" description="Gly residues" evidence="1">
    <location>
        <begin position="248"/>
        <end position="260"/>
    </location>
</feature>
<feature type="domain" description="J" evidence="3">
    <location>
        <begin position="1600"/>
        <end position="1664"/>
    </location>
</feature>
<evidence type="ECO:0000256" key="1">
    <source>
        <dbReference type="SAM" id="MobiDB-lite"/>
    </source>
</evidence>
<dbReference type="InterPro" id="IPR001623">
    <property type="entry name" value="DnaJ_domain"/>
</dbReference>
<feature type="compositionally biased region" description="Basic and acidic residues" evidence="1">
    <location>
        <begin position="1297"/>
        <end position="1308"/>
    </location>
</feature>
<dbReference type="Gene3D" id="1.10.287.110">
    <property type="entry name" value="DnaJ domain"/>
    <property type="match status" value="1"/>
</dbReference>
<protein>
    <recommendedName>
        <fullName evidence="3">J domain-containing protein</fullName>
    </recommendedName>
</protein>
<feature type="region of interest" description="Disordered" evidence="1">
    <location>
        <begin position="196"/>
        <end position="418"/>
    </location>
</feature>
<keyword evidence="5" id="KW-1185">Reference proteome</keyword>
<feature type="compositionally biased region" description="Basic and acidic residues" evidence="1">
    <location>
        <begin position="277"/>
        <end position="312"/>
    </location>
</feature>
<dbReference type="SMART" id="SM00271">
    <property type="entry name" value="DnaJ"/>
    <property type="match status" value="1"/>
</dbReference>
<keyword evidence="2" id="KW-1133">Transmembrane helix</keyword>
<dbReference type="EMBL" id="LSRX01001820">
    <property type="protein sequence ID" value="OLP77207.1"/>
    <property type="molecule type" value="Genomic_DNA"/>
</dbReference>
<feature type="transmembrane region" description="Helical" evidence="2">
    <location>
        <begin position="1568"/>
        <end position="1589"/>
    </location>
</feature>
<evidence type="ECO:0000259" key="3">
    <source>
        <dbReference type="PROSITE" id="PS50076"/>
    </source>
</evidence>
<feature type="compositionally biased region" description="Basic and acidic residues" evidence="1">
    <location>
        <begin position="1277"/>
        <end position="1287"/>
    </location>
</feature>
<feature type="region of interest" description="Disordered" evidence="1">
    <location>
        <begin position="1236"/>
        <end position="1324"/>
    </location>
</feature>
<evidence type="ECO:0000313" key="5">
    <source>
        <dbReference type="Proteomes" id="UP000186817"/>
    </source>
</evidence>
<feature type="region of interest" description="Disordered" evidence="1">
    <location>
        <begin position="27"/>
        <end position="88"/>
    </location>
</feature>
<reference evidence="4 5" key="1">
    <citation type="submission" date="2016-02" db="EMBL/GenBank/DDBJ databases">
        <title>Genome analysis of coral dinoflagellate symbionts highlights evolutionary adaptations to a symbiotic lifestyle.</title>
        <authorList>
            <person name="Aranda M."/>
            <person name="Li Y."/>
            <person name="Liew Y.J."/>
            <person name="Baumgarten S."/>
            <person name="Simakov O."/>
            <person name="Wilson M."/>
            <person name="Piel J."/>
            <person name="Ashoor H."/>
            <person name="Bougouffa S."/>
            <person name="Bajic V.B."/>
            <person name="Ryu T."/>
            <person name="Ravasi T."/>
            <person name="Bayer T."/>
            <person name="Micklem G."/>
            <person name="Kim H."/>
            <person name="Bhak J."/>
            <person name="Lajeunesse T.C."/>
            <person name="Voolstra C.R."/>
        </authorList>
    </citation>
    <scope>NUCLEOTIDE SEQUENCE [LARGE SCALE GENOMIC DNA]</scope>
    <source>
        <strain evidence="4 5">CCMP2467</strain>
    </source>
</reference>
<proteinExistence type="predicted"/>
<dbReference type="Pfam" id="PF00226">
    <property type="entry name" value="DnaJ"/>
    <property type="match status" value="1"/>
</dbReference>
<feature type="transmembrane region" description="Helical" evidence="2">
    <location>
        <begin position="1542"/>
        <end position="1562"/>
    </location>
</feature>
<feature type="region of interest" description="Disordered" evidence="1">
    <location>
        <begin position="594"/>
        <end position="615"/>
    </location>
</feature>
<comment type="caution">
    <text evidence="4">The sequence shown here is derived from an EMBL/GenBank/DDBJ whole genome shotgun (WGS) entry which is preliminary data.</text>
</comment>
<dbReference type="InterPro" id="IPR036869">
    <property type="entry name" value="J_dom_sf"/>
</dbReference>